<evidence type="ECO:0000313" key="1">
    <source>
        <dbReference type="EMBL" id="QFY43033.1"/>
    </source>
</evidence>
<dbReference type="OrthoDB" id="6693997at2"/>
<dbReference type="AlphaFoldDB" id="A0A5Q0BGS9"/>
<sequence>MSTITGNDVQAMVGHWLKTPVGGYLGSSYGSNAKEMLQAPQASGVADNFLRKLRADVPVLSALPGDAVNLYARATPPDRTDLFIDISGRAIQVGD</sequence>
<accession>A0A5Q0BGS9</accession>
<dbReference type="RefSeq" id="WP_153249016.1">
    <property type="nucleotide sequence ID" value="NZ_CP044205.1"/>
</dbReference>
<organism evidence="1 2">
    <name type="scientific">Candidatus Methylospira mobilis</name>
    <dbReference type="NCBI Taxonomy" id="1808979"/>
    <lineage>
        <taxon>Bacteria</taxon>
        <taxon>Pseudomonadati</taxon>
        <taxon>Pseudomonadota</taxon>
        <taxon>Gammaproteobacteria</taxon>
        <taxon>Methylococcales</taxon>
        <taxon>Methylococcaceae</taxon>
        <taxon>Candidatus Methylospira</taxon>
    </lineage>
</organism>
<dbReference type="Proteomes" id="UP000325755">
    <property type="component" value="Chromosome"/>
</dbReference>
<gene>
    <name evidence="1" type="ORF">F6R98_10735</name>
</gene>
<proteinExistence type="predicted"/>
<evidence type="ECO:0000313" key="2">
    <source>
        <dbReference type="Proteomes" id="UP000325755"/>
    </source>
</evidence>
<protein>
    <submittedName>
        <fullName evidence="1">Uncharacterized protein</fullName>
    </submittedName>
</protein>
<dbReference type="EMBL" id="CP044205">
    <property type="protein sequence ID" value="QFY43033.1"/>
    <property type="molecule type" value="Genomic_DNA"/>
</dbReference>
<dbReference type="KEGG" id="mmob:F6R98_10735"/>
<dbReference type="InParanoid" id="A0A5Q0BGS9"/>
<reference evidence="1 2" key="1">
    <citation type="submission" date="2019-09" db="EMBL/GenBank/DDBJ databases">
        <title>Ecophysiology of the spiral-shaped methanotroph Methylospira mobilis as revealed by the complete genome sequence.</title>
        <authorList>
            <person name="Oshkin I.Y."/>
            <person name="Dedysh S.N."/>
            <person name="Miroshnikov K."/>
            <person name="Danilova O.V."/>
            <person name="Hakobyan A."/>
            <person name="Liesack W."/>
        </authorList>
    </citation>
    <scope>NUCLEOTIDE SEQUENCE [LARGE SCALE GENOMIC DNA]</scope>
    <source>
        <strain evidence="1 2">Shm1</strain>
    </source>
</reference>
<keyword evidence="2" id="KW-1185">Reference proteome</keyword>
<name>A0A5Q0BGS9_9GAMM</name>